<comment type="caution">
    <text evidence="1">The sequence shown here is derived from an EMBL/GenBank/DDBJ whole genome shotgun (WGS) entry which is preliminary data.</text>
</comment>
<dbReference type="EMBL" id="BRXU01000013">
    <property type="protein sequence ID" value="GLC55694.1"/>
    <property type="molecule type" value="Genomic_DNA"/>
</dbReference>
<gene>
    <name evidence="1" type="primary">PLESTB001592</name>
    <name evidence="1" type="ORF">PLESTB_001015500</name>
</gene>
<evidence type="ECO:0000313" key="1">
    <source>
        <dbReference type="EMBL" id="GLC55694.1"/>
    </source>
</evidence>
<evidence type="ECO:0000313" key="2">
    <source>
        <dbReference type="Proteomes" id="UP001165080"/>
    </source>
</evidence>
<keyword evidence="2" id="KW-1185">Reference proteome</keyword>
<reference evidence="1 2" key="1">
    <citation type="journal article" date="2023" name="Commun. Biol.">
        <title>Reorganization of the ancestral sex-determining regions during the evolution of trioecy in Pleodorina starrii.</title>
        <authorList>
            <person name="Takahashi K."/>
            <person name="Suzuki S."/>
            <person name="Kawai-Toyooka H."/>
            <person name="Yamamoto K."/>
            <person name="Hamaji T."/>
            <person name="Ootsuki R."/>
            <person name="Yamaguchi H."/>
            <person name="Kawachi M."/>
            <person name="Higashiyama T."/>
            <person name="Nozaki H."/>
        </authorList>
    </citation>
    <scope>NUCLEOTIDE SEQUENCE [LARGE SCALE GENOMIC DNA]</scope>
    <source>
        <strain evidence="1 2">NIES-4479</strain>
    </source>
</reference>
<accession>A0A9W6F4A1</accession>
<protein>
    <submittedName>
        <fullName evidence="1">Uncharacterized protein</fullName>
    </submittedName>
</protein>
<name>A0A9W6F4A1_9CHLO</name>
<proteinExistence type="predicted"/>
<dbReference type="AlphaFoldDB" id="A0A9W6F4A1"/>
<dbReference type="Proteomes" id="UP001165080">
    <property type="component" value="Unassembled WGS sequence"/>
</dbReference>
<organism evidence="1 2">
    <name type="scientific">Pleodorina starrii</name>
    <dbReference type="NCBI Taxonomy" id="330485"/>
    <lineage>
        <taxon>Eukaryota</taxon>
        <taxon>Viridiplantae</taxon>
        <taxon>Chlorophyta</taxon>
        <taxon>core chlorophytes</taxon>
        <taxon>Chlorophyceae</taxon>
        <taxon>CS clade</taxon>
        <taxon>Chlamydomonadales</taxon>
        <taxon>Volvocaceae</taxon>
        <taxon>Pleodorina</taxon>
    </lineage>
</organism>
<sequence>MRCACVYACSAAQCRAERREARRGAANGGLQPRPSWPRRVSNAALLSSYQGWRLLMLCVGHRVCGGVVEGGGKWRTLPALVAARAVVMEGGGGRNGPRGRKRSALRRRYLPYRTLT</sequence>